<organism evidence="3 4">
    <name type="scientific">Nannocystis pusilla</name>
    <dbReference type="NCBI Taxonomy" id="889268"/>
    <lineage>
        <taxon>Bacteria</taxon>
        <taxon>Pseudomonadati</taxon>
        <taxon>Myxococcota</taxon>
        <taxon>Polyangia</taxon>
        <taxon>Nannocystales</taxon>
        <taxon>Nannocystaceae</taxon>
        <taxon>Nannocystis</taxon>
    </lineage>
</organism>
<dbReference type="InterPro" id="IPR008984">
    <property type="entry name" value="SMAD_FHA_dom_sf"/>
</dbReference>
<dbReference type="Proteomes" id="UP001150924">
    <property type="component" value="Unassembled WGS sequence"/>
</dbReference>
<dbReference type="EMBL" id="JAPNKE010000002">
    <property type="protein sequence ID" value="MCY1013075.1"/>
    <property type="molecule type" value="Genomic_DNA"/>
</dbReference>
<dbReference type="RefSeq" id="WP_267776753.1">
    <property type="nucleotide sequence ID" value="NZ_JAPNKE010000002.1"/>
</dbReference>
<reference evidence="3" key="1">
    <citation type="submission" date="2022-11" db="EMBL/GenBank/DDBJ databases">
        <title>Minimal conservation of predation-associated metabolite biosynthetic gene clusters underscores biosynthetic potential of Myxococcota including descriptions for ten novel species: Archangium lansinium sp. nov., Myxococcus landrumus sp. nov., Nannocystis bai.</title>
        <authorList>
            <person name="Ahearne A."/>
            <person name="Stevens C."/>
            <person name="Phillips K."/>
        </authorList>
    </citation>
    <scope>NUCLEOTIDE SEQUENCE</scope>
    <source>
        <strain evidence="3">Na p29</strain>
    </source>
</reference>
<evidence type="ECO:0000313" key="4">
    <source>
        <dbReference type="Proteomes" id="UP001150924"/>
    </source>
</evidence>
<dbReference type="AlphaFoldDB" id="A0A9X3J3C2"/>
<feature type="compositionally biased region" description="Low complexity" evidence="1">
    <location>
        <begin position="61"/>
        <end position="70"/>
    </location>
</feature>
<evidence type="ECO:0000313" key="3">
    <source>
        <dbReference type="EMBL" id="MCY1013075.1"/>
    </source>
</evidence>
<dbReference type="Gene3D" id="2.60.200.20">
    <property type="match status" value="1"/>
</dbReference>
<feature type="region of interest" description="Disordered" evidence="1">
    <location>
        <begin position="55"/>
        <end position="88"/>
    </location>
</feature>
<feature type="domain" description="FHA" evidence="2">
    <location>
        <begin position="27"/>
        <end position="70"/>
    </location>
</feature>
<evidence type="ECO:0000259" key="2">
    <source>
        <dbReference type="PROSITE" id="PS50006"/>
    </source>
</evidence>
<dbReference type="CDD" id="cd00060">
    <property type="entry name" value="FHA"/>
    <property type="match status" value="1"/>
</dbReference>
<gene>
    <name evidence="3" type="ORF">OV079_47595</name>
</gene>
<dbReference type="Pfam" id="PF00498">
    <property type="entry name" value="FHA"/>
    <property type="match status" value="1"/>
</dbReference>
<accession>A0A9X3J3C2</accession>
<comment type="caution">
    <text evidence="3">The sequence shown here is derived from an EMBL/GenBank/DDBJ whole genome shotgun (WGS) entry which is preliminary data.</text>
</comment>
<dbReference type="PROSITE" id="PS50006">
    <property type="entry name" value="FHA_DOMAIN"/>
    <property type="match status" value="1"/>
</dbReference>
<protein>
    <submittedName>
        <fullName evidence="3">FHA domain-containing protein</fullName>
    </submittedName>
</protein>
<keyword evidence="4" id="KW-1185">Reference proteome</keyword>
<sequence>MGVLSFTVVDHQTRNVVFNRRFDRFPVRIGRHEDNDVRLDYPFVSRWHAEVRQDPAGGYFSTRSPSTTASPSPPRGWMPGPRCRSPAG</sequence>
<name>A0A9X3J3C2_9BACT</name>
<dbReference type="InterPro" id="IPR000253">
    <property type="entry name" value="FHA_dom"/>
</dbReference>
<evidence type="ECO:0000256" key="1">
    <source>
        <dbReference type="SAM" id="MobiDB-lite"/>
    </source>
</evidence>
<proteinExistence type="predicted"/>
<dbReference type="SUPFAM" id="SSF49879">
    <property type="entry name" value="SMAD/FHA domain"/>
    <property type="match status" value="1"/>
</dbReference>